<keyword evidence="4 9" id="KW-0808">Transferase</keyword>
<keyword evidence="2 9" id="KW-0055">Arginine biosynthesis</keyword>
<comment type="pathway">
    <text evidence="1 9">Amino-acid biosynthesis; L-arginine biosynthesis; N(2)-acetyl-L-ornithine from L-glutamate: step 2/4.</text>
</comment>
<dbReference type="AlphaFoldDB" id="A0A840DGP1"/>
<name>A0A840DGP1_9MICO</name>
<reference evidence="12" key="1">
    <citation type="submission" date="2020-08" db="EMBL/GenBank/DDBJ databases">
        <title>Sequencing the genomes of 1000 actinobacteria strains.</title>
        <authorList>
            <person name="Klenk H.-P."/>
        </authorList>
    </citation>
    <scope>NUCLEOTIDE SEQUENCE [LARGE SCALE GENOMIC DNA]</scope>
    <source>
        <strain evidence="12">DSM 27064</strain>
    </source>
</reference>
<dbReference type="Pfam" id="PF00696">
    <property type="entry name" value="AA_kinase"/>
    <property type="match status" value="1"/>
</dbReference>
<feature type="binding site" evidence="9">
    <location>
        <position position="197"/>
    </location>
    <ligand>
        <name>substrate</name>
    </ligand>
</feature>
<dbReference type="InterPro" id="IPR004662">
    <property type="entry name" value="AcgluKinase_fam"/>
</dbReference>
<feature type="binding site" evidence="9">
    <location>
        <position position="95"/>
    </location>
    <ligand>
        <name>substrate</name>
    </ligand>
</feature>
<dbReference type="CDD" id="cd04250">
    <property type="entry name" value="AAK_NAGK-C"/>
    <property type="match status" value="1"/>
</dbReference>
<keyword evidence="6 9" id="KW-0418">Kinase</keyword>
<feature type="domain" description="Aspartate/glutamate/uridylate kinase" evidence="10">
    <location>
        <begin position="33"/>
        <end position="277"/>
    </location>
</feature>
<evidence type="ECO:0000256" key="4">
    <source>
        <dbReference type="ARBA" id="ARBA00022679"/>
    </source>
</evidence>
<comment type="caution">
    <text evidence="12">The sequence shown here is derived from an EMBL/GenBank/DDBJ whole genome shotgun (WGS) entry which is preliminary data.</text>
</comment>
<dbReference type="InterPro" id="IPR036393">
    <property type="entry name" value="AceGlu_kinase-like_sf"/>
</dbReference>
<protein>
    <recommendedName>
        <fullName evidence="9">Acetylglutamate kinase</fullName>
        <ecNumber evidence="9">2.7.2.8</ecNumber>
    </recommendedName>
    <alternativeName>
        <fullName evidence="9">N-acetyl-L-glutamate 5-phosphotransferase</fullName>
    </alternativeName>
    <alternativeName>
        <fullName evidence="9">NAG kinase</fullName>
        <shortName evidence="9">NAGK</shortName>
    </alternativeName>
</protein>
<dbReference type="GO" id="GO:0005524">
    <property type="term" value="F:ATP binding"/>
    <property type="evidence" value="ECO:0007669"/>
    <property type="project" value="UniProtKB-UniRule"/>
</dbReference>
<evidence type="ECO:0000259" key="10">
    <source>
        <dbReference type="Pfam" id="PF00696"/>
    </source>
</evidence>
<organism evidence="12 13">
    <name type="scientific">Canibacter oris</name>
    <dbReference type="NCBI Taxonomy" id="1365628"/>
    <lineage>
        <taxon>Bacteria</taxon>
        <taxon>Bacillati</taxon>
        <taxon>Actinomycetota</taxon>
        <taxon>Actinomycetes</taxon>
        <taxon>Micrococcales</taxon>
        <taxon>Microbacteriaceae</taxon>
        <taxon>Canibacter</taxon>
    </lineage>
</organism>
<comment type="catalytic activity">
    <reaction evidence="8 9">
        <text>N-acetyl-L-glutamate + ATP = N-acetyl-L-glutamyl 5-phosphate + ADP</text>
        <dbReference type="Rhea" id="RHEA:14629"/>
        <dbReference type="ChEBI" id="CHEBI:30616"/>
        <dbReference type="ChEBI" id="CHEBI:44337"/>
        <dbReference type="ChEBI" id="CHEBI:57936"/>
        <dbReference type="ChEBI" id="CHEBI:456216"/>
        <dbReference type="EC" id="2.7.2.8"/>
    </reaction>
</comment>
<accession>A0A840DGP1</accession>
<feature type="binding site" evidence="9">
    <location>
        <begin position="73"/>
        <end position="74"/>
    </location>
    <ligand>
        <name>substrate</name>
    </ligand>
</feature>
<evidence type="ECO:0000256" key="9">
    <source>
        <dbReference type="HAMAP-Rule" id="MF_00082"/>
    </source>
</evidence>
<gene>
    <name evidence="9" type="primary">argB</name>
    <name evidence="11" type="ORF">F5897_001538</name>
    <name evidence="12" type="ORF">F5897_001554</name>
</gene>
<dbReference type="NCBIfam" id="TIGR00761">
    <property type="entry name" value="argB"/>
    <property type="match status" value="1"/>
</dbReference>
<comment type="subcellular location">
    <subcellularLocation>
        <location evidence="9">Cytoplasm</location>
    </subcellularLocation>
</comment>
<keyword evidence="3 9" id="KW-0028">Amino-acid biosynthesis</keyword>
<dbReference type="HAMAP" id="MF_00082">
    <property type="entry name" value="ArgB"/>
    <property type="match status" value="1"/>
</dbReference>
<dbReference type="PRINTS" id="PR00474">
    <property type="entry name" value="GLU5KINASE"/>
</dbReference>
<comment type="similarity">
    <text evidence="9">Belongs to the acetylglutamate kinase family. ArgB subfamily.</text>
</comment>
<dbReference type="EMBL" id="JACIFD010000021">
    <property type="protein sequence ID" value="MBB4072224.1"/>
    <property type="molecule type" value="Genomic_DNA"/>
</dbReference>
<feature type="site" description="Transition state stabilizer" evidence="9">
    <location>
        <position position="258"/>
    </location>
</feature>
<dbReference type="InterPro" id="IPR037528">
    <property type="entry name" value="ArgB"/>
</dbReference>
<dbReference type="InterPro" id="IPR001057">
    <property type="entry name" value="Glu/AcGlu_kinase"/>
</dbReference>
<keyword evidence="9" id="KW-0963">Cytoplasm</keyword>
<evidence type="ECO:0000313" key="11">
    <source>
        <dbReference type="EMBL" id="MBB4072208.1"/>
    </source>
</evidence>
<evidence type="ECO:0000256" key="2">
    <source>
        <dbReference type="ARBA" id="ARBA00022571"/>
    </source>
</evidence>
<evidence type="ECO:0000256" key="1">
    <source>
        <dbReference type="ARBA" id="ARBA00004828"/>
    </source>
</evidence>
<keyword evidence="13" id="KW-1185">Reference proteome</keyword>
<dbReference type="PIRSF" id="PIRSF000728">
    <property type="entry name" value="NAGK"/>
    <property type="match status" value="1"/>
</dbReference>
<dbReference type="EC" id="2.7.2.8" evidence="9"/>
<evidence type="ECO:0000313" key="12">
    <source>
        <dbReference type="EMBL" id="MBB4072224.1"/>
    </source>
</evidence>
<dbReference type="SUPFAM" id="SSF53633">
    <property type="entry name" value="Carbamate kinase-like"/>
    <property type="match status" value="1"/>
</dbReference>
<dbReference type="GO" id="GO:0042450">
    <property type="term" value="P:L-arginine biosynthetic process via ornithine"/>
    <property type="evidence" value="ECO:0007669"/>
    <property type="project" value="UniProtKB-UniRule"/>
</dbReference>
<dbReference type="FunFam" id="3.40.1160.10:FF:000004">
    <property type="entry name" value="Acetylglutamate kinase"/>
    <property type="match status" value="1"/>
</dbReference>
<dbReference type="InterPro" id="IPR001048">
    <property type="entry name" value="Asp/Glu/Uridylate_kinase"/>
</dbReference>
<evidence type="ECO:0000256" key="5">
    <source>
        <dbReference type="ARBA" id="ARBA00022741"/>
    </source>
</evidence>
<evidence type="ECO:0000256" key="7">
    <source>
        <dbReference type="ARBA" id="ARBA00022840"/>
    </source>
</evidence>
<evidence type="ECO:0000256" key="8">
    <source>
        <dbReference type="ARBA" id="ARBA00048141"/>
    </source>
</evidence>
<dbReference type="Gene3D" id="3.40.1160.10">
    <property type="entry name" value="Acetylglutamate kinase-like"/>
    <property type="match status" value="1"/>
</dbReference>
<dbReference type="UniPathway" id="UPA00068">
    <property type="reaction ID" value="UER00107"/>
</dbReference>
<sequence>MTIIRNQDDFNTAAAKAEVLVESLPWMKKFRDKIIVIKFGGNAMVDAALFQAFAEDVVYLRYAGIKPVIVHGGGPQINEMLGRLGIESEFQGGYRVTTPEVMNVVRMVLTGVVNPQLVDAINQHAPLAMGISGEDGGLLQAAPAAPVMVENTTIDLGLVGEITRVRPDAVHHILENGMIPVVSSIAPNSAHPGQSLNINADTAAGALAAALGAEKLVMLTDVAGLYAAWPDPASLISSLTLSELQEMLPSLADGMIPKMRACVTALSAGVQKASIVDGRVPHSVLLEILTNNGIGTEIVPDTAAAPRTSSIAVIPSP</sequence>
<feature type="site" description="Transition state stabilizer" evidence="9">
    <location>
        <position position="38"/>
    </location>
</feature>
<dbReference type="PANTHER" id="PTHR23342">
    <property type="entry name" value="N-ACETYLGLUTAMATE SYNTHASE"/>
    <property type="match status" value="1"/>
</dbReference>
<dbReference type="PANTHER" id="PTHR23342:SF0">
    <property type="entry name" value="N-ACETYLGLUTAMATE SYNTHASE, MITOCHONDRIAL"/>
    <property type="match status" value="1"/>
</dbReference>
<keyword evidence="5 9" id="KW-0547">Nucleotide-binding</keyword>
<dbReference type="RefSeq" id="WP_183305069.1">
    <property type="nucleotide sequence ID" value="NZ_JACIFD010000020.1"/>
</dbReference>
<dbReference type="GO" id="GO:0003991">
    <property type="term" value="F:acetylglutamate kinase activity"/>
    <property type="evidence" value="ECO:0007669"/>
    <property type="project" value="UniProtKB-UniRule"/>
</dbReference>
<proteinExistence type="inferred from homology"/>
<evidence type="ECO:0000256" key="3">
    <source>
        <dbReference type="ARBA" id="ARBA00022605"/>
    </source>
</evidence>
<dbReference type="InterPro" id="IPR041727">
    <property type="entry name" value="NAGK-C"/>
</dbReference>
<keyword evidence="7 9" id="KW-0067">ATP-binding</keyword>
<dbReference type="EMBL" id="JACIFD010000020">
    <property type="protein sequence ID" value="MBB4072208.1"/>
    <property type="molecule type" value="Genomic_DNA"/>
</dbReference>
<dbReference type="Proteomes" id="UP000571183">
    <property type="component" value="Unassembled WGS sequence"/>
</dbReference>
<comment type="function">
    <text evidence="9">Catalyzes the ATP-dependent phosphorylation of N-acetyl-L-glutamate.</text>
</comment>
<dbReference type="GO" id="GO:0005737">
    <property type="term" value="C:cytoplasm"/>
    <property type="evidence" value="ECO:0007669"/>
    <property type="project" value="UniProtKB-SubCell"/>
</dbReference>
<evidence type="ECO:0000313" key="13">
    <source>
        <dbReference type="Proteomes" id="UP000571183"/>
    </source>
</evidence>
<evidence type="ECO:0000256" key="6">
    <source>
        <dbReference type="ARBA" id="ARBA00022777"/>
    </source>
</evidence>